<feature type="binding site" evidence="3">
    <location>
        <position position="67"/>
    </location>
    <ligand>
        <name>substrate</name>
    </ligand>
</feature>
<keyword evidence="1" id="KW-0378">Hydrolase</keyword>
<reference evidence="5" key="1">
    <citation type="submission" date="2017-10" db="EMBL/GenBank/DDBJ databases">
        <title>Kefir isolates.</title>
        <authorList>
            <person name="Kim Y."/>
            <person name="Blasche S."/>
        </authorList>
    </citation>
    <scope>NUCLEOTIDE SEQUENCE [LARGE SCALE GENOMIC DNA]</scope>
    <source>
        <strain evidence="5">OG2-2</strain>
    </source>
</reference>
<evidence type="ECO:0000256" key="3">
    <source>
        <dbReference type="PIRSR" id="PIRSR017388-2"/>
    </source>
</evidence>
<name>A0A2A8D6B9_9MICC</name>
<evidence type="ECO:0000256" key="2">
    <source>
        <dbReference type="PIRSR" id="PIRSR017388-1"/>
    </source>
</evidence>
<proteinExistence type="predicted"/>
<protein>
    <submittedName>
        <fullName evidence="5">Carboxylesterase</fullName>
    </submittedName>
</protein>
<accession>A0A2A8D6B9</accession>
<feature type="domain" description="Serine aminopeptidase S33" evidence="4">
    <location>
        <begin position="61"/>
        <end position="266"/>
    </location>
</feature>
<dbReference type="InterPro" id="IPR050266">
    <property type="entry name" value="AB_hydrolase_sf"/>
</dbReference>
<dbReference type="SUPFAM" id="SSF53474">
    <property type="entry name" value="alpha/beta-Hydrolases"/>
    <property type="match status" value="1"/>
</dbReference>
<dbReference type="InterPro" id="IPR029058">
    <property type="entry name" value="AB_hydrolase_fold"/>
</dbReference>
<dbReference type="InterPro" id="IPR012354">
    <property type="entry name" value="Esterase_lipase"/>
</dbReference>
<dbReference type="Proteomes" id="UP000219947">
    <property type="component" value="Unassembled WGS sequence"/>
</dbReference>
<feature type="binding site" evidence="3">
    <location>
        <position position="136"/>
    </location>
    <ligand>
        <name>substrate</name>
    </ligand>
</feature>
<feature type="active site" description="Nucleophile" evidence="2">
    <location>
        <position position="135"/>
    </location>
</feature>
<evidence type="ECO:0000313" key="6">
    <source>
        <dbReference type="Proteomes" id="UP000219947"/>
    </source>
</evidence>
<evidence type="ECO:0000256" key="1">
    <source>
        <dbReference type="ARBA" id="ARBA00022801"/>
    </source>
</evidence>
<keyword evidence="6" id="KW-1185">Reference proteome</keyword>
<dbReference type="RefSeq" id="WP_048777752.1">
    <property type="nucleotide sequence ID" value="NZ_CAURLQ010000003.1"/>
</dbReference>
<feature type="active site" description="Charge relay system" evidence="2">
    <location>
        <position position="234"/>
    </location>
</feature>
<feature type="active site" description="Charge relay system" evidence="2">
    <location>
        <position position="263"/>
    </location>
</feature>
<organism evidence="5 6">
    <name type="scientific">Rothia dentocariosa</name>
    <dbReference type="NCBI Taxonomy" id="2047"/>
    <lineage>
        <taxon>Bacteria</taxon>
        <taxon>Bacillati</taxon>
        <taxon>Actinomycetota</taxon>
        <taxon>Actinomycetes</taxon>
        <taxon>Micrococcales</taxon>
        <taxon>Micrococcaceae</taxon>
        <taxon>Rothia</taxon>
    </lineage>
</organism>
<gene>
    <name evidence="5" type="ORF">CRM92_00200</name>
</gene>
<dbReference type="GO" id="GO:0016020">
    <property type="term" value="C:membrane"/>
    <property type="evidence" value="ECO:0007669"/>
    <property type="project" value="TreeGrafter"/>
</dbReference>
<dbReference type="Pfam" id="PF12146">
    <property type="entry name" value="Hydrolase_4"/>
    <property type="match status" value="1"/>
</dbReference>
<dbReference type="GO" id="GO:0052689">
    <property type="term" value="F:carboxylic ester hydrolase activity"/>
    <property type="evidence" value="ECO:0007669"/>
    <property type="project" value="InterPro"/>
</dbReference>
<comment type="caution">
    <text evidence="5">The sequence shown here is derived from an EMBL/GenBank/DDBJ whole genome shotgun (WGS) entry which is preliminary data.</text>
</comment>
<dbReference type="AlphaFoldDB" id="A0A2A8D6B9"/>
<dbReference type="PIRSF" id="PIRSF017388">
    <property type="entry name" value="Esterase_lipase"/>
    <property type="match status" value="1"/>
</dbReference>
<evidence type="ECO:0000313" key="5">
    <source>
        <dbReference type="EMBL" id="PEN16506.1"/>
    </source>
</evidence>
<sequence length="287" mass="32412">MSIFENAGEPFRRIRRQARQRRELAIQPSTMRAQSSLESEFNHDPISHPADRELYEGDVGILIIHGFTGSPHSMRPIADHFIKLGYPVEMPRLAGHGTHWRDMVATEYKEWVDGVEEGYWKLLNAGYRVIVIGISMGGCIAANLAARHDVLGTVLINPYFVDVNPMMQVAHRVAPIFPSLKSVGSDIARPGVDEGAYPRTPTVSVRQLHLLGRETRELIPLLRAPVLYLRSLHDHVVSDSSHRYFLEHCSATVNFKWLTHSYHVPTLDYDAELVLSVIQDFVVDCEA</sequence>
<dbReference type="EMBL" id="PDEV01000001">
    <property type="protein sequence ID" value="PEN16506.1"/>
    <property type="molecule type" value="Genomic_DNA"/>
</dbReference>
<evidence type="ECO:0000259" key="4">
    <source>
        <dbReference type="Pfam" id="PF12146"/>
    </source>
</evidence>
<dbReference type="PANTHER" id="PTHR43798:SF31">
    <property type="entry name" value="AB HYDROLASE SUPERFAMILY PROTEIN YCLE"/>
    <property type="match status" value="1"/>
</dbReference>
<dbReference type="Gene3D" id="3.40.50.1820">
    <property type="entry name" value="alpha/beta hydrolase"/>
    <property type="match status" value="1"/>
</dbReference>
<dbReference type="PANTHER" id="PTHR43798">
    <property type="entry name" value="MONOACYLGLYCEROL LIPASE"/>
    <property type="match status" value="1"/>
</dbReference>
<dbReference type="InterPro" id="IPR022742">
    <property type="entry name" value="Hydrolase_4"/>
</dbReference>